<feature type="region of interest" description="Disordered" evidence="2">
    <location>
        <begin position="218"/>
        <end position="248"/>
    </location>
</feature>
<keyword evidence="4" id="KW-1185">Reference proteome</keyword>
<dbReference type="KEGG" id="mlr:MELLADRAFT_87210"/>
<dbReference type="CDD" id="cd14944">
    <property type="entry name" value="TRAPPC6A_Trs33"/>
    <property type="match status" value="1"/>
</dbReference>
<dbReference type="OrthoDB" id="941624at2759"/>
<dbReference type="GeneID" id="18934430"/>
<dbReference type="GO" id="GO:0030008">
    <property type="term" value="C:TRAPP complex"/>
    <property type="evidence" value="ECO:0007669"/>
    <property type="project" value="TreeGrafter"/>
</dbReference>
<dbReference type="InterPro" id="IPR037992">
    <property type="entry name" value="TRAPPC6/Trs33"/>
</dbReference>
<dbReference type="InterPro" id="IPR024096">
    <property type="entry name" value="NO_sig/Golgi_transp_ligand-bd"/>
</dbReference>
<gene>
    <name evidence="3" type="ORF">MELLADRAFT_87210</name>
</gene>
<protein>
    <recommendedName>
        <fullName evidence="5">Trafficking protein particle complex subunit 6B</fullName>
    </recommendedName>
</protein>
<dbReference type="GO" id="GO:0006888">
    <property type="term" value="P:endoplasmic reticulum to Golgi vesicle-mediated transport"/>
    <property type="evidence" value="ECO:0007669"/>
    <property type="project" value="TreeGrafter"/>
</dbReference>
<organism evidence="4">
    <name type="scientific">Melampsora larici-populina (strain 98AG31 / pathotype 3-4-7)</name>
    <name type="common">Poplar leaf rust fungus</name>
    <dbReference type="NCBI Taxonomy" id="747676"/>
    <lineage>
        <taxon>Eukaryota</taxon>
        <taxon>Fungi</taxon>
        <taxon>Dikarya</taxon>
        <taxon>Basidiomycota</taxon>
        <taxon>Pucciniomycotina</taxon>
        <taxon>Pucciniomycetes</taxon>
        <taxon>Pucciniales</taxon>
        <taxon>Melampsoraceae</taxon>
        <taxon>Melampsora</taxon>
    </lineage>
</organism>
<dbReference type="EMBL" id="GL883090">
    <property type="protein sequence ID" value="EGG12881.1"/>
    <property type="molecule type" value="Genomic_DNA"/>
</dbReference>
<dbReference type="SUPFAM" id="SSF111126">
    <property type="entry name" value="Ligand-binding domain in the NO signalling and Golgi transport"/>
    <property type="match status" value="1"/>
</dbReference>
<dbReference type="InParanoid" id="F4R4X5"/>
<dbReference type="PANTHER" id="PTHR12817:SF0">
    <property type="entry name" value="GEO08327P1"/>
    <property type="match status" value="1"/>
</dbReference>
<dbReference type="Gene3D" id="3.30.1380.20">
    <property type="entry name" value="Trafficking protein particle complex subunit 3"/>
    <property type="match status" value="1"/>
</dbReference>
<dbReference type="InterPro" id="IPR007194">
    <property type="entry name" value="TRAPP_component"/>
</dbReference>
<evidence type="ECO:0000313" key="3">
    <source>
        <dbReference type="EMBL" id="EGG12881.1"/>
    </source>
</evidence>
<dbReference type="HOGENOM" id="CLU_076409_2_0_1"/>
<evidence type="ECO:0000256" key="1">
    <source>
        <dbReference type="ARBA" id="ARBA00006218"/>
    </source>
</evidence>
<dbReference type="Pfam" id="PF04051">
    <property type="entry name" value="TRAPP"/>
    <property type="match status" value="1"/>
</dbReference>
<evidence type="ECO:0000256" key="2">
    <source>
        <dbReference type="SAM" id="MobiDB-lite"/>
    </source>
</evidence>
<dbReference type="AlphaFoldDB" id="F4R4X5"/>
<dbReference type="GO" id="GO:0005802">
    <property type="term" value="C:trans-Golgi network"/>
    <property type="evidence" value="ECO:0007669"/>
    <property type="project" value="TreeGrafter"/>
</dbReference>
<evidence type="ECO:0000313" key="4">
    <source>
        <dbReference type="Proteomes" id="UP000001072"/>
    </source>
</evidence>
<sequence>MEAEAKSIEFHLTESFLSEVMNLIYDSTRYSILNQPTQSPLKSKSKSKLKPNPSPNLKETNPITDQEIQEGFIKRIDQLGYKVGYILSEKLIKDKPRLPRNPQYASTHESFVPDSLEVIKFICKDLWLSIFNKQVDNLRTNHRGVYVLQDYGFKPFLKLIPNQSTLESKSYFHKMLVFPSGIIRGSLMNLGIQSQVIPDQTAIPPQCSIQIRTILNHHPSTTNTSNQSKPNQPSNSNQTSPTKPQDLS</sequence>
<evidence type="ECO:0008006" key="5">
    <source>
        <dbReference type="Google" id="ProtNLM"/>
    </source>
</evidence>
<accession>F4R4X5</accession>
<dbReference type="FunCoup" id="F4R4X5">
    <property type="interactions" value="19"/>
</dbReference>
<dbReference type="GO" id="GO:0005801">
    <property type="term" value="C:cis-Golgi network"/>
    <property type="evidence" value="ECO:0007669"/>
    <property type="project" value="TreeGrafter"/>
</dbReference>
<name>F4R4X5_MELLP</name>
<comment type="similarity">
    <text evidence="1">Belongs to the TRAPP small subunits family. BET3 subfamily.</text>
</comment>
<dbReference type="RefSeq" id="XP_007403819.1">
    <property type="nucleotide sequence ID" value="XM_007403757.1"/>
</dbReference>
<dbReference type="VEuPathDB" id="FungiDB:MELLADRAFT_87210"/>
<dbReference type="Proteomes" id="UP000001072">
    <property type="component" value="Unassembled WGS sequence"/>
</dbReference>
<dbReference type="PANTHER" id="PTHR12817">
    <property type="entry name" value="TRAFFICKING PROTEIN PARTICLE COMPLEX SUBUNIT 6B"/>
    <property type="match status" value="1"/>
</dbReference>
<proteinExistence type="inferred from homology"/>
<reference evidence="4" key="1">
    <citation type="journal article" date="2011" name="Proc. Natl. Acad. Sci. U.S.A.">
        <title>Obligate biotrophy features unraveled by the genomic analysis of rust fungi.</title>
        <authorList>
            <person name="Duplessis S."/>
            <person name="Cuomo C.A."/>
            <person name="Lin Y.-C."/>
            <person name="Aerts A."/>
            <person name="Tisserant E."/>
            <person name="Veneault-Fourrey C."/>
            <person name="Joly D.L."/>
            <person name="Hacquard S."/>
            <person name="Amselem J."/>
            <person name="Cantarel B.L."/>
            <person name="Chiu R."/>
            <person name="Coutinho P.M."/>
            <person name="Feau N."/>
            <person name="Field M."/>
            <person name="Frey P."/>
            <person name="Gelhaye E."/>
            <person name="Goldberg J."/>
            <person name="Grabherr M.G."/>
            <person name="Kodira C.D."/>
            <person name="Kohler A."/>
            <person name="Kuees U."/>
            <person name="Lindquist E.A."/>
            <person name="Lucas S.M."/>
            <person name="Mago R."/>
            <person name="Mauceli E."/>
            <person name="Morin E."/>
            <person name="Murat C."/>
            <person name="Pangilinan J.L."/>
            <person name="Park R."/>
            <person name="Pearson M."/>
            <person name="Quesneville H."/>
            <person name="Rouhier N."/>
            <person name="Sakthikumar S."/>
            <person name="Salamov A.A."/>
            <person name="Schmutz J."/>
            <person name="Selles B."/>
            <person name="Shapiro H."/>
            <person name="Tanguay P."/>
            <person name="Tuskan G.A."/>
            <person name="Henrissat B."/>
            <person name="Van de Peer Y."/>
            <person name="Rouze P."/>
            <person name="Ellis J.G."/>
            <person name="Dodds P.N."/>
            <person name="Schein J.E."/>
            <person name="Zhong S."/>
            <person name="Hamelin R.C."/>
            <person name="Grigoriev I.V."/>
            <person name="Szabo L.J."/>
            <person name="Martin F."/>
        </authorList>
    </citation>
    <scope>NUCLEOTIDE SEQUENCE [LARGE SCALE GENOMIC DNA]</scope>
    <source>
        <strain evidence="4">98AG31 / pathotype 3-4-7</strain>
    </source>
</reference>
<dbReference type="STRING" id="747676.F4R4X5"/>
<feature type="region of interest" description="Disordered" evidence="2">
    <location>
        <begin position="36"/>
        <end position="63"/>
    </location>
</feature>
<feature type="compositionally biased region" description="Low complexity" evidence="2">
    <location>
        <begin position="223"/>
        <end position="242"/>
    </location>
</feature>
<dbReference type="eggNOG" id="KOG3316">
    <property type="taxonomic scope" value="Eukaryota"/>
</dbReference>